<comment type="caution">
    <text evidence="1">The sequence shown here is derived from an EMBL/GenBank/DDBJ whole genome shotgun (WGS) entry which is preliminary data.</text>
</comment>
<protein>
    <submittedName>
        <fullName evidence="1">Uncharacterized protein</fullName>
    </submittedName>
</protein>
<name>A0AAI9T6H6_PENTH</name>
<sequence length="77" mass="8584">MQHDQVGLLIGDCFLTNQYSDGRVVDRFLSVVRFAIHSSLSVTSTPGDTHISNWKQSYGRLSMPPTHNSLIGAYCQQ</sequence>
<reference evidence="1" key="2">
    <citation type="journal article" date="2016" name="Fungal Biol.">
        <title>Ochratoxin A production by Penicillium thymicola.</title>
        <authorList>
            <person name="Nguyen H.D.T."/>
            <person name="McMullin D.R."/>
            <person name="Ponomareva E."/>
            <person name="Riley R."/>
            <person name="Pomraning K.R."/>
            <person name="Baker S.E."/>
            <person name="Seifert K.A."/>
        </authorList>
    </citation>
    <scope>NUCLEOTIDE SEQUENCE</scope>
    <source>
        <strain evidence="1">DAOM 180753</strain>
    </source>
</reference>
<organism evidence="1 2">
    <name type="scientific">Penicillium thymicola</name>
    <dbReference type="NCBI Taxonomy" id="293382"/>
    <lineage>
        <taxon>Eukaryota</taxon>
        <taxon>Fungi</taxon>
        <taxon>Dikarya</taxon>
        <taxon>Ascomycota</taxon>
        <taxon>Pezizomycotina</taxon>
        <taxon>Eurotiomycetes</taxon>
        <taxon>Eurotiomycetidae</taxon>
        <taxon>Eurotiales</taxon>
        <taxon>Aspergillaceae</taxon>
        <taxon>Penicillium</taxon>
    </lineage>
</organism>
<keyword evidence="2" id="KW-1185">Reference proteome</keyword>
<evidence type="ECO:0000313" key="1">
    <source>
        <dbReference type="EMBL" id="KAJ9481283.1"/>
    </source>
</evidence>
<evidence type="ECO:0000313" key="2">
    <source>
        <dbReference type="Proteomes" id="UP001227192"/>
    </source>
</evidence>
<proteinExistence type="predicted"/>
<gene>
    <name evidence="1" type="ORF">VN97_g12209</name>
</gene>
<accession>A0AAI9T6H6</accession>
<dbReference type="AlphaFoldDB" id="A0AAI9T6H6"/>
<dbReference type="Proteomes" id="UP001227192">
    <property type="component" value="Unassembled WGS sequence"/>
</dbReference>
<dbReference type="EMBL" id="LACB01000837">
    <property type="protein sequence ID" value="KAJ9481283.1"/>
    <property type="molecule type" value="Genomic_DNA"/>
</dbReference>
<reference evidence="1" key="1">
    <citation type="submission" date="2015-06" db="EMBL/GenBank/DDBJ databases">
        <authorList>
            <person name="Nguyen H."/>
        </authorList>
    </citation>
    <scope>NUCLEOTIDE SEQUENCE</scope>
    <source>
        <strain evidence="1">DAOM 180753</strain>
    </source>
</reference>